<dbReference type="SUPFAM" id="SSF143011">
    <property type="entry name" value="RelE-like"/>
    <property type="match status" value="1"/>
</dbReference>
<dbReference type="EMBL" id="CP002198">
    <property type="protein sequence ID" value="ADN12956.1"/>
    <property type="molecule type" value="Genomic_DNA"/>
</dbReference>
<dbReference type="InterPro" id="IPR035093">
    <property type="entry name" value="RelE/ParE_toxin_dom_sf"/>
</dbReference>
<dbReference type="PANTHER" id="PTHR38813">
    <property type="match status" value="1"/>
</dbReference>
<sequence length="89" mass="10728">MKTEYLPTFIKDLKALKSTQVYTTIKNFVFEDILAYDNLNEIGNIKKLKGEDNAYRLRIGDYRIGFFLTDDTITFSRILHRREFYRYFP</sequence>
<dbReference type="InterPro" id="IPR052747">
    <property type="entry name" value="TA_system_RelE_toxin"/>
</dbReference>
<evidence type="ECO:0000313" key="3">
    <source>
        <dbReference type="Proteomes" id="UP000008206"/>
    </source>
</evidence>
<dbReference type="Pfam" id="PF05016">
    <property type="entry name" value="ParE_toxin"/>
    <property type="match status" value="1"/>
</dbReference>
<gene>
    <name evidence="2" type="ordered locus">Cyan7822_0942</name>
</gene>
<dbReference type="PANTHER" id="PTHR38813:SF1">
    <property type="entry name" value="TOXIN RELE1-RELATED"/>
    <property type="match status" value="1"/>
</dbReference>
<dbReference type="RefSeq" id="WP_013321065.1">
    <property type="nucleotide sequence ID" value="NC_014501.1"/>
</dbReference>
<proteinExistence type="predicted"/>
<dbReference type="KEGG" id="cyj:Cyan7822_0942"/>
<dbReference type="eggNOG" id="COG2026">
    <property type="taxonomic scope" value="Bacteria"/>
</dbReference>
<name>E0UD76_GLOV7</name>
<dbReference type="OrthoDB" id="163524at2"/>
<dbReference type="AlphaFoldDB" id="E0UD76"/>
<dbReference type="STRING" id="497965.Cyan7822_0942"/>
<dbReference type="Gene3D" id="3.30.2310.20">
    <property type="entry name" value="RelE-like"/>
    <property type="match status" value="1"/>
</dbReference>
<evidence type="ECO:0000256" key="1">
    <source>
        <dbReference type="ARBA" id="ARBA00022649"/>
    </source>
</evidence>
<dbReference type="HOGENOM" id="CLU_155761_5_1_3"/>
<keyword evidence="1" id="KW-1277">Toxin-antitoxin system</keyword>
<organism evidence="2 3">
    <name type="scientific">Gloeothece verrucosa (strain PCC 7822)</name>
    <name type="common">Cyanothece sp. (strain PCC 7822)</name>
    <dbReference type="NCBI Taxonomy" id="497965"/>
    <lineage>
        <taxon>Bacteria</taxon>
        <taxon>Bacillati</taxon>
        <taxon>Cyanobacteriota</taxon>
        <taxon>Cyanophyceae</taxon>
        <taxon>Oscillatoriophycideae</taxon>
        <taxon>Chroococcales</taxon>
        <taxon>Aphanothecaceae</taxon>
        <taxon>Gloeothece</taxon>
        <taxon>Gloeothece verrucosa</taxon>
    </lineage>
</organism>
<accession>E0UD76</accession>
<evidence type="ECO:0000313" key="2">
    <source>
        <dbReference type="EMBL" id="ADN12956.1"/>
    </source>
</evidence>
<protein>
    <submittedName>
        <fullName evidence="2">Plasmid stabilization system</fullName>
    </submittedName>
</protein>
<dbReference type="Proteomes" id="UP000008206">
    <property type="component" value="Chromosome"/>
</dbReference>
<dbReference type="InterPro" id="IPR007712">
    <property type="entry name" value="RelE/ParE_toxin"/>
</dbReference>
<keyword evidence="3" id="KW-1185">Reference proteome</keyword>
<reference evidence="3" key="1">
    <citation type="journal article" date="2011" name="MBio">
        <title>Novel metabolic attributes of the genus Cyanothece, comprising a group of unicellular nitrogen-fixing Cyanobacteria.</title>
        <authorList>
            <person name="Bandyopadhyay A."/>
            <person name="Elvitigala T."/>
            <person name="Welsh E."/>
            <person name="Stockel J."/>
            <person name="Liberton M."/>
            <person name="Min H."/>
            <person name="Sherman L.A."/>
            <person name="Pakrasi H.B."/>
        </authorList>
    </citation>
    <scope>NUCLEOTIDE SEQUENCE [LARGE SCALE GENOMIC DNA]</scope>
    <source>
        <strain evidence="3">PCC 7822</strain>
    </source>
</reference>